<keyword evidence="8 16" id="KW-0001">2Fe-2S</keyword>
<dbReference type="NCBIfam" id="TIGR00433">
    <property type="entry name" value="bioB"/>
    <property type="match status" value="1"/>
</dbReference>
<dbReference type="PATRIC" id="fig|1121307.3.peg.577"/>
<keyword evidence="10 16" id="KW-0093">Biotin biosynthesis</keyword>
<keyword evidence="11 16" id="KW-0408">Iron</keyword>
<evidence type="ECO:0000256" key="3">
    <source>
        <dbReference type="ARBA" id="ARBA00011738"/>
    </source>
</evidence>
<dbReference type="InterPro" id="IPR002684">
    <property type="entry name" value="Biotin_synth/BioAB"/>
</dbReference>
<dbReference type="HAMAP" id="MF_01694">
    <property type="entry name" value="BioB"/>
    <property type="match status" value="1"/>
</dbReference>
<dbReference type="Pfam" id="PF06968">
    <property type="entry name" value="BATS"/>
    <property type="match status" value="1"/>
</dbReference>
<dbReference type="GO" id="GO:0051537">
    <property type="term" value="F:2 iron, 2 sulfur cluster binding"/>
    <property type="evidence" value="ECO:0007669"/>
    <property type="project" value="UniProtKB-KW"/>
</dbReference>
<dbReference type="Pfam" id="PF04055">
    <property type="entry name" value="Radical_SAM"/>
    <property type="match status" value="1"/>
</dbReference>
<evidence type="ECO:0000256" key="17">
    <source>
        <dbReference type="PIRSR" id="PIRSR001619-1"/>
    </source>
</evidence>
<dbReference type="RefSeq" id="WP_048571377.1">
    <property type="nucleotide sequence ID" value="NZ_LFVU01000028.1"/>
</dbReference>
<evidence type="ECO:0000256" key="8">
    <source>
        <dbReference type="ARBA" id="ARBA00022714"/>
    </source>
</evidence>
<evidence type="ECO:0000256" key="5">
    <source>
        <dbReference type="ARBA" id="ARBA00022485"/>
    </source>
</evidence>
<comment type="similarity">
    <text evidence="2 16">Belongs to the radical SAM superfamily. Biotin synthase family.</text>
</comment>
<evidence type="ECO:0000256" key="9">
    <source>
        <dbReference type="ARBA" id="ARBA00022723"/>
    </source>
</evidence>
<dbReference type="FunFam" id="3.20.20.70:FF:000026">
    <property type="entry name" value="Biotin synthase"/>
    <property type="match status" value="1"/>
</dbReference>
<dbReference type="PROSITE" id="PS51918">
    <property type="entry name" value="RADICAL_SAM"/>
    <property type="match status" value="1"/>
</dbReference>
<keyword evidence="7 16" id="KW-0949">S-adenosyl-L-methionine</keyword>
<proteinExistence type="inferred from homology"/>
<evidence type="ECO:0000256" key="14">
    <source>
        <dbReference type="ARBA" id="ARBA00057568"/>
    </source>
</evidence>
<keyword evidence="12 16" id="KW-0411">Iron-sulfur</keyword>
<dbReference type="STRING" id="1121307.CLCY_1c02140"/>
<dbReference type="Proteomes" id="UP000036756">
    <property type="component" value="Unassembled WGS sequence"/>
</dbReference>
<dbReference type="OrthoDB" id="9786826at2"/>
<comment type="caution">
    <text evidence="19">The sequence shown here is derived from an EMBL/GenBank/DDBJ whole genome shotgun (WGS) entry which is preliminary data.</text>
</comment>
<accession>A0A0J8D472</accession>
<evidence type="ECO:0000256" key="15">
    <source>
        <dbReference type="ARBA" id="ARBA00070199"/>
    </source>
</evidence>
<evidence type="ECO:0000256" key="6">
    <source>
        <dbReference type="ARBA" id="ARBA00022679"/>
    </source>
</evidence>
<evidence type="ECO:0000313" key="20">
    <source>
        <dbReference type="Proteomes" id="UP000036756"/>
    </source>
</evidence>
<dbReference type="Gene3D" id="3.20.20.70">
    <property type="entry name" value="Aldolase class I"/>
    <property type="match status" value="1"/>
</dbReference>
<dbReference type="EMBL" id="LFVU01000028">
    <property type="protein sequence ID" value="KMT20980.1"/>
    <property type="molecule type" value="Genomic_DNA"/>
</dbReference>
<evidence type="ECO:0000256" key="4">
    <source>
        <dbReference type="ARBA" id="ARBA00012236"/>
    </source>
</evidence>
<dbReference type="CDD" id="cd01335">
    <property type="entry name" value="Radical_SAM"/>
    <property type="match status" value="1"/>
</dbReference>
<dbReference type="InterPro" id="IPR058240">
    <property type="entry name" value="rSAM_sf"/>
</dbReference>
<evidence type="ECO:0000256" key="1">
    <source>
        <dbReference type="ARBA" id="ARBA00004942"/>
    </source>
</evidence>
<comment type="cofactor">
    <cofactor evidence="17">
        <name>[2Fe-2S] cluster</name>
        <dbReference type="ChEBI" id="CHEBI:190135"/>
    </cofactor>
    <text evidence="17">Binds 1 [2Fe-2S] cluster. The cluster is coordinated with 3 cysteines and 1 arginine.</text>
</comment>
<dbReference type="InterPro" id="IPR013785">
    <property type="entry name" value="Aldolase_TIM"/>
</dbReference>
<comment type="cofactor">
    <cofactor evidence="16">
        <name>[2Fe-2S] cluster</name>
        <dbReference type="ChEBI" id="CHEBI:190135"/>
    </cofactor>
    <text evidence="16">Binds 1 [2Fe-2S] cluster. The cluster is coordinated with 3 cysteines and 1 arginine.</text>
</comment>
<evidence type="ECO:0000256" key="12">
    <source>
        <dbReference type="ARBA" id="ARBA00023014"/>
    </source>
</evidence>
<evidence type="ECO:0000256" key="10">
    <source>
        <dbReference type="ARBA" id="ARBA00022756"/>
    </source>
</evidence>
<sequence>MEMLKSLKRDILNGYSITRQEAISLYKLPLESLVTTANEIREKMCGDSFDMCTIINGKSGRCSENCKYCAQSSFYKTNIDEYPLLEAKKIVDAAEKNHLGGVLRFSIVTSGRSLNDEEINSVCESYKDIGKKCGISLCASHGLLSLEQFKKLKEAGVTRYHNNLETSRRFFEKICTTHTYDEKIEAIKRAQQAGLEVCSGGILGLGEDIEDRIDMVMDIKALGIKSLPVNILNPIPGTPLENASKLSQEEIIKSISIFRFIMPDGAIRLAGGRALLEDMGRKAFLSGANAAISGDMLTTLGISLKDDIDMITSCGYKVKKI</sequence>
<comment type="subunit">
    <text evidence="3 16">Homodimer.</text>
</comment>
<evidence type="ECO:0000259" key="18">
    <source>
        <dbReference type="PROSITE" id="PS51918"/>
    </source>
</evidence>
<feature type="binding site" evidence="16 17">
    <location>
        <position position="198"/>
    </location>
    <ligand>
        <name>[2Fe-2S] cluster</name>
        <dbReference type="ChEBI" id="CHEBI:190135"/>
    </ligand>
</feature>
<dbReference type="InterPro" id="IPR010722">
    <property type="entry name" value="BATS_dom"/>
</dbReference>
<evidence type="ECO:0000256" key="7">
    <source>
        <dbReference type="ARBA" id="ARBA00022691"/>
    </source>
</evidence>
<feature type="binding site" evidence="16 17">
    <location>
        <position position="106"/>
    </location>
    <ligand>
        <name>[2Fe-2S] cluster</name>
        <dbReference type="ChEBI" id="CHEBI:190135"/>
    </ligand>
</feature>
<dbReference type="SFLD" id="SFLDG01278">
    <property type="entry name" value="biotin_synthase_like"/>
    <property type="match status" value="1"/>
</dbReference>
<reference evidence="19 20" key="1">
    <citation type="submission" date="2015-06" db="EMBL/GenBank/DDBJ databases">
        <title>Draft genome sequence of the purine-degrading Clostridium cylindrosporum HC-1 (DSM 605).</title>
        <authorList>
            <person name="Poehlein A."/>
            <person name="Schiel-Bengelsdorf B."/>
            <person name="Bengelsdorf F."/>
            <person name="Daniel R."/>
            <person name="Duerre P."/>
        </authorList>
    </citation>
    <scope>NUCLEOTIDE SEQUENCE [LARGE SCALE GENOMIC DNA]</scope>
    <source>
        <strain evidence="19 20">DSM 605</strain>
    </source>
</reference>
<feature type="binding site" evidence="16 17">
    <location>
        <position position="66"/>
    </location>
    <ligand>
        <name>[4Fe-4S] cluster</name>
        <dbReference type="ChEBI" id="CHEBI:49883"/>
        <note>4Fe-4S-S-AdoMet</note>
    </ligand>
</feature>
<evidence type="ECO:0000256" key="11">
    <source>
        <dbReference type="ARBA" id="ARBA00023004"/>
    </source>
</evidence>
<comment type="cofactor">
    <cofactor evidence="16 17">
        <name>[4Fe-4S] cluster</name>
        <dbReference type="ChEBI" id="CHEBI:49883"/>
    </cofactor>
    <text evidence="16 17">Binds 1 [4Fe-4S] cluster. The cluster is coordinated with 3 cysteines and an exchangeable S-adenosyl-L-methionine.</text>
</comment>
<organism evidence="19 20">
    <name type="scientific">Clostridium cylindrosporum DSM 605</name>
    <dbReference type="NCBI Taxonomy" id="1121307"/>
    <lineage>
        <taxon>Bacteria</taxon>
        <taxon>Bacillati</taxon>
        <taxon>Bacillota</taxon>
        <taxon>Clostridia</taxon>
        <taxon>Eubacteriales</taxon>
        <taxon>Clostridiaceae</taxon>
        <taxon>Clostridium</taxon>
    </lineage>
</organism>
<dbReference type="GO" id="GO:0009102">
    <property type="term" value="P:biotin biosynthetic process"/>
    <property type="evidence" value="ECO:0007669"/>
    <property type="project" value="UniProtKB-UniRule"/>
</dbReference>
<feature type="binding site" evidence="16 17">
    <location>
        <position position="138"/>
    </location>
    <ligand>
        <name>[2Fe-2S] cluster</name>
        <dbReference type="ChEBI" id="CHEBI:190135"/>
    </ligand>
</feature>
<protein>
    <recommendedName>
        <fullName evidence="15 16">Biotin synthase</fullName>
        <ecNumber evidence="4 16">2.8.1.6</ecNumber>
    </recommendedName>
</protein>
<name>A0A0J8D472_CLOCY</name>
<dbReference type="PANTHER" id="PTHR22976:SF2">
    <property type="entry name" value="BIOTIN SYNTHASE, MITOCHONDRIAL"/>
    <property type="match status" value="1"/>
</dbReference>
<dbReference type="PANTHER" id="PTHR22976">
    <property type="entry name" value="BIOTIN SYNTHASE"/>
    <property type="match status" value="1"/>
</dbReference>
<dbReference type="SMART" id="SM00729">
    <property type="entry name" value="Elp3"/>
    <property type="match status" value="1"/>
</dbReference>
<keyword evidence="20" id="KW-1185">Reference proteome</keyword>
<comment type="function">
    <text evidence="14 16">Catalyzes the conversion of dethiobiotin (DTB) to biotin by the insertion of a sulfur atom into dethiobiotin via a radical-based mechanism.</text>
</comment>
<keyword evidence="5 16" id="KW-0004">4Fe-4S</keyword>
<dbReference type="UniPathway" id="UPA00078">
    <property type="reaction ID" value="UER00162"/>
</dbReference>
<feature type="binding site" evidence="16 17">
    <location>
        <position position="69"/>
    </location>
    <ligand>
        <name>[4Fe-4S] cluster</name>
        <dbReference type="ChEBI" id="CHEBI:49883"/>
        <note>4Fe-4S-S-AdoMet</note>
    </ligand>
</feature>
<keyword evidence="9 16" id="KW-0479">Metal-binding</keyword>
<dbReference type="SFLD" id="SFLDS00029">
    <property type="entry name" value="Radical_SAM"/>
    <property type="match status" value="1"/>
</dbReference>
<evidence type="ECO:0000256" key="16">
    <source>
        <dbReference type="HAMAP-Rule" id="MF_01694"/>
    </source>
</evidence>
<dbReference type="SFLD" id="SFLDG01060">
    <property type="entry name" value="BATS_domain_containing"/>
    <property type="match status" value="1"/>
</dbReference>
<evidence type="ECO:0000256" key="13">
    <source>
        <dbReference type="ARBA" id="ARBA00051157"/>
    </source>
</evidence>
<dbReference type="GO" id="GO:0051539">
    <property type="term" value="F:4 iron, 4 sulfur cluster binding"/>
    <property type="evidence" value="ECO:0007669"/>
    <property type="project" value="UniProtKB-KW"/>
</dbReference>
<dbReference type="GO" id="GO:0004076">
    <property type="term" value="F:biotin synthase activity"/>
    <property type="evidence" value="ECO:0007669"/>
    <property type="project" value="UniProtKB-UniRule"/>
</dbReference>
<evidence type="ECO:0000313" key="19">
    <source>
        <dbReference type="EMBL" id="KMT20980.1"/>
    </source>
</evidence>
<dbReference type="InterPro" id="IPR007197">
    <property type="entry name" value="rSAM"/>
</dbReference>
<gene>
    <name evidence="16 19" type="primary">bioB</name>
    <name evidence="19" type="ORF">CLCY_1c02140</name>
</gene>
<comment type="catalytic activity">
    <reaction evidence="13 16">
        <text>(4R,5S)-dethiobiotin + (sulfur carrier)-SH + 2 reduced [2Fe-2S]-[ferredoxin] + 2 S-adenosyl-L-methionine = (sulfur carrier)-H + biotin + 2 5'-deoxyadenosine + 2 L-methionine + 2 oxidized [2Fe-2S]-[ferredoxin]</text>
        <dbReference type="Rhea" id="RHEA:22060"/>
        <dbReference type="Rhea" id="RHEA-COMP:10000"/>
        <dbReference type="Rhea" id="RHEA-COMP:10001"/>
        <dbReference type="Rhea" id="RHEA-COMP:14737"/>
        <dbReference type="Rhea" id="RHEA-COMP:14739"/>
        <dbReference type="ChEBI" id="CHEBI:17319"/>
        <dbReference type="ChEBI" id="CHEBI:29917"/>
        <dbReference type="ChEBI" id="CHEBI:33737"/>
        <dbReference type="ChEBI" id="CHEBI:33738"/>
        <dbReference type="ChEBI" id="CHEBI:57586"/>
        <dbReference type="ChEBI" id="CHEBI:57844"/>
        <dbReference type="ChEBI" id="CHEBI:59789"/>
        <dbReference type="ChEBI" id="CHEBI:64428"/>
        <dbReference type="ChEBI" id="CHEBI:149473"/>
        <dbReference type="EC" id="2.8.1.6"/>
    </reaction>
</comment>
<evidence type="ECO:0000256" key="2">
    <source>
        <dbReference type="ARBA" id="ARBA00010765"/>
    </source>
</evidence>
<dbReference type="AlphaFoldDB" id="A0A0J8D472"/>
<feature type="domain" description="Radical SAM core" evidence="18">
    <location>
        <begin position="44"/>
        <end position="273"/>
    </location>
</feature>
<dbReference type="InterPro" id="IPR006638">
    <property type="entry name" value="Elp3/MiaA/NifB-like_rSAM"/>
</dbReference>
<dbReference type="SMART" id="SM00876">
    <property type="entry name" value="BATS"/>
    <property type="match status" value="1"/>
</dbReference>
<feature type="binding site" evidence="16 17">
    <location>
        <position position="62"/>
    </location>
    <ligand>
        <name>[4Fe-4S] cluster</name>
        <dbReference type="ChEBI" id="CHEBI:49883"/>
        <note>4Fe-4S-S-AdoMet</note>
    </ligand>
</feature>
<dbReference type="InterPro" id="IPR024177">
    <property type="entry name" value="Biotin_synthase"/>
</dbReference>
<keyword evidence="6 16" id="KW-0808">Transferase</keyword>
<dbReference type="EC" id="2.8.1.6" evidence="4 16"/>
<dbReference type="SUPFAM" id="SSF102114">
    <property type="entry name" value="Radical SAM enzymes"/>
    <property type="match status" value="1"/>
</dbReference>
<dbReference type="GO" id="GO:0005506">
    <property type="term" value="F:iron ion binding"/>
    <property type="evidence" value="ECO:0007669"/>
    <property type="project" value="UniProtKB-UniRule"/>
</dbReference>
<dbReference type="PIRSF" id="PIRSF001619">
    <property type="entry name" value="Biotin_synth"/>
    <property type="match status" value="1"/>
</dbReference>
<comment type="pathway">
    <text evidence="1 16">Cofactor biosynthesis; biotin biosynthesis; biotin from 7,8-diaminononanoate: step 2/2.</text>
</comment>
<feature type="binding site" evidence="16 17">
    <location>
        <position position="268"/>
    </location>
    <ligand>
        <name>[2Fe-2S] cluster</name>
        <dbReference type="ChEBI" id="CHEBI:190135"/>
    </ligand>
</feature>